<evidence type="ECO:0000313" key="3">
    <source>
        <dbReference type="Proteomes" id="UP000608522"/>
    </source>
</evidence>
<dbReference type="PANTHER" id="PTHR36114:SF1">
    <property type="entry name" value="16.7 KDA PROTEIN IN WHIE LOCUS"/>
    <property type="match status" value="1"/>
</dbReference>
<dbReference type="InterPro" id="IPR052044">
    <property type="entry name" value="PKS_Associated_Protein"/>
</dbReference>
<protein>
    <recommendedName>
        <fullName evidence="1">Cupin type-2 domain-containing protein</fullName>
    </recommendedName>
</protein>
<dbReference type="InterPro" id="IPR014710">
    <property type="entry name" value="RmlC-like_jellyroll"/>
</dbReference>
<keyword evidence="3" id="KW-1185">Reference proteome</keyword>
<feature type="domain" description="Cupin type-2" evidence="1">
    <location>
        <begin position="173"/>
        <end position="235"/>
    </location>
</feature>
<dbReference type="Pfam" id="PF07883">
    <property type="entry name" value="Cupin_2"/>
    <property type="match status" value="2"/>
</dbReference>
<dbReference type="PANTHER" id="PTHR36114">
    <property type="entry name" value="16.7 KDA PROTEIN IN WHIE LOCUS"/>
    <property type="match status" value="1"/>
</dbReference>
<dbReference type="InterPro" id="IPR011051">
    <property type="entry name" value="RmlC_Cupin_sf"/>
</dbReference>
<dbReference type="InterPro" id="IPR013096">
    <property type="entry name" value="Cupin_2"/>
</dbReference>
<name>A0ABQ3TGS2_9ACTN</name>
<gene>
    <name evidence="2" type="ORF">Sspor_51650</name>
</gene>
<accession>A0ABQ3TGS2</accession>
<reference evidence="3" key="1">
    <citation type="submission" date="2023-07" db="EMBL/GenBank/DDBJ databases">
        <title>Whole genome shotgun sequence of Streptomyces spororaveus NBRC 15456.</title>
        <authorList>
            <person name="Komaki H."/>
            <person name="Tamura T."/>
        </authorList>
    </citation>
    <scope>NUCLEOTIDE SEQUENCE [LARGE SCALE GENOMIC DNA]</scope>
    <source>
        <strain evidence="3">NBRC 15456</strain>
    </source>
</reference>
<evidence type="ECO:0000313" key="2">
    <source>
        <dbReference type="EMBL" id="GHI79604.1"/>
    </source>
</evidence>
<dbReference type="Gene3D" id="2.60.120.10">
    <property type="entry name" value="Jelly Rolls"/>
    <property type="match status" value="2"/>
</dbReference>
<sequence length="241" mass="26044">MATIVRGERSPFGPIINDTSGPALTHRQVGGEGACRWKMLMNGMHLEGEWNCVEYVVLTPGASVGEHVHMRTEEIYYIVRGQAVVTMNDVELHAGPGDLITTPIGAAHSIANRSDEEMHFFVIEVYPGEGRAAAPAHLNVPARLPDTDGVRRATVDLRPYFTGDWDSFTLLDVPGGDTVTEEAQAGHAQVLHLLDGNAEFEVYGERHEGGPGLSLAIPPHTPWTVRAAGPVSLISTRVAVR</sequence>
<feature type="domain" description="Cupin type-2" evidence="1">
    <location>
        <begin position="55"/>
        <end position="123"/>
    </location>
</feature>
<comment type="caution">
    <text evidence="2">The sequence shown here is derived from an EMBL/GenBank/DDBJ whole genome shotgun (WGS) entry which is preliminary data.</text>
</comment>
<proteinExistence type="predicted"/>
<evidence type="ECO:0000259" key="1">
    <source>
        <dbReference type="Pfam" id="PF07883"/>
    </source>
</evidence>
<organism evidence="2 3">
    <name type="scientific">Streptomyces spororaveus</name>
    <dbReference type="NCBI Taxonomy" id="284039"/>
    <lineage>
        <taxon>Bacteria</taxon>
        <taxon>Bacillati</taxon>
        <taxon>Actinomycetota</taxon>
        <taxon>Actinomycetes</taxon>
        <taxon>Kitasatosporales</taxon>
        <taxon>Streptomycetaceae</taxon>
        <taxon>Streptomyces</taxon>
    </lineage>
</organism>
<dbReference type="SUPFAM" id="SSF51182">
    <property type="entry name" value="RmlC-like cupins"/>
    <property type="match status" value="1"/>
</dbReference>
<dbReference type="Proteomes" id="UP000608522">
    <property type="component" value="Unassembled WGS sequence"/>
</dbReference>
<dbReference type="RefSeq" id="WP_202201146.1">
    <property type="nucleotide sequence ID" value="NZ_BAAATO010000008.1"/>
</dbReference>
<dbReference type="EMBL" id="BNED01000005">
    <property type="protein sequence ID" value="GHI79604.1"/>
    <property type="molecule type" value="Genomic_DNA"/>
</dbReference>